<proteinExistence type="predicted"/>
<dbReference type="Proteomes" id="UP000318478">
    <property type="component" value="Unassembled WGS sequence"/>
</dbReference>
<evidence type="ECO:0000256" key="1">
    <source>
        <dbReference type="PROSITE-ProRule" id="PRU00169"/>
    </source>
</evidence>
<evidence type="ECO:0000259" key="2">
    <source>
        <dbReference type="PROSITE" id="PS50110"/>
    </source>
</evidence>
<accession>A0A5C5YGK3</accession>
<dbReference type="InterPro" id="IPR001789">
    <property type="entry name" value="Sig_transdc_resp-reg_receiver"/>
</dbReference>
<feature type="domain" description="Response regulatory" evidence="2">
    <location>
        <begin position="8"/>
        <end position="133"/>
    </location>
</feature>
<dbReference type="SUPFAM" id="SSF52172">
    <property type="entry name" value="CheY-like"/>
    <property type="match status" value="1"/>
</dbReference>
<organism evidence="3 4">
    <name type="scientific">Posidoniimonas polymericola</name>
    <dbReference type="NCBI Taxonomy" id="2528002"/>
    <lineage>
        <taxon>Bacteria</taxon>
        <taxon>Pseudomonadati</taxon>
        <taxon>Planctomycetota</taxon>
        <taxon>Planctomycetia</taxon>
        <taxon>Pirellulales</taxon>
        <taxon>Lacipirellulaceae</taxon>
        <taxon>Posidoniimonas</taxon>
    </lineage>
</organism>
<dbReference type="PANTHER" id="PTHR44520:SF2">
    <property type="entry name" value="RESPONSE REGULATOR RCP1"/>
    <property type="match status" value="1"/>
</dbReference>
<dbReference type="Pfam" id="PF00072">
    <property type="entry name" value="Response_reg"/>
    <property type="match status" value="1"/>
</dbReference>
<comment type="caution">
    <text evidence="3">The sequence shown here is derived from an EMBL/GenBank/DDBJ whole genome shotgun (WGS) entry which is preliminary data.</text>
</comment>
<keyword evidence="4" id="KW-1185">Reference proteome</keyword>
<dbReference type="PROSITE" id="PS50110">
    <property type="entry name" value="RESPONSE_REGULATORY"/>
    <property type="match status" value="1"/>
</dbReference>
<name>A0A5C5YGK3_9BACT</name>
<protein>
    <submittedName>
        <fullName evidence="3">Response regulator rcp1</fullName>
    </submittedName>
</protein>
<dbReference type="SMART" id="SM00448">
    <property type="entry name" value="REC"/>
    <property type="match status" value="1"/>
</dbReference>
<keyword evidence="1" id="KW-0597">Phosphoprotein</keyword>
<dbReference type="EMBL" id="SJPO01000008">
    <property type="protein sequence ID" value="TWT74520.1"/>
    <property type="molecule type" value="Genomic_DNA"/>
</dbReference>
<reference evidence="3 4" key="1">
    <citation type="submission" date="2019-02" db="EMBL/GenBank/DDBJ databases">
        <title>Deep-cultivation of Planctomycetes and their phenomic and genomic characterization uncovers novel biology.</title>
        <authorList>
            <person name="Wiegand S."/>
            <person name="Jogler M."/>
            <person name="Boedeker C."/>
            <person name="Pinto D."/>
            <person name="Vollmers J."/>
            <person name="Rivas-Marin E."/>
            <person name="Kohn T."/>
            <person name="Peeters S.H."/>
            <person name="Heuer A."/>
            <person name="Rast P."/>
            <person name="Oberbeckmann S."/>
            <person name="Bunk B."/>
            <person name="Jeske O."/>
            <person name="Meyerdierks A."/>
            <person name="Storesund J.E."/>
            <person name="Kallscheuer N."/>
            <person name="Luecker S."/>
            <person name="Lage O.M."/>
            <person name="Pohl T."/>
            <person name="Merkel B.J."/>
            <person name="Hornburger P."/>
            <person name="Mueller R.-W."/>
            <person name="Bruemmer F."/>
            <person name="Labrenz M."/>
            <person name="Spormann A.M."/>
            <person name="Op Den Camp H."/>
            <person name="Overmann J."/>
            <person name="Amann R."/>
            <person name="Jetten M.S.M."/>
            <person name="Mascher T."/>
            <person name="Medema M.H."/>
            <person name="Devos D.P."/>
            <person name="Kaster A.-K."/>
            <person name="Ovreas L."/>
            <person name="Rohde M."/>
            <person name="Galperin M.Y."/>
            <person name="Jogler C."/>
        </authorList>
    </citation>
    <scope>NUCLEOTIDE SEQUENCE [LARGE SCALE GENOMIC DNA]</scope>
    <source>
        <strain evidence="3 4">Pla123a</strain>
    </source>
</reference>
<feature type="modified residue" description="4-aspartylphosphate" evidence="1">
    <location>
        <position position="66"/>
    </location>
</feature>
<sequence length="145" mass="16672">MPVEAPIEILFVEDDDDDYFLSLKSLARDRVMVNTHRVEDGVAAMDFLRRAPPYEYAPRPDLILLDLNMPRMDGREVLKEVKSDPELKCIPVVVLTTSDDERDLIESYSRQANSVITKPVGLTQFRECLATLKKYWFTVVKLPGR</sequence>
<gene>
    <name evidence="3" type="primary">rcp1_3</name>
    <name evidence="3" type="ORF">Pla123a_33430</name>
</gene>
<dbReference type="RefSeq" id="WP_146588960.1">
    <property type="nucleotide sequence ID" value="NZ_SJPO01000008.1"/>
</dbReference>
<evidence type="ECO:0000313" key="3">
    <source>
        <dbReference type="EMBL" id="TWT74520.1"/>
    </source>
</evidence>
<dbReference type="OrthoDB" id="195863at2"/>
<dbReference type="Gene3D" id="3.40.50.2300">
    <property type="match status" value="1"/>
</dbReference>
<dbReference type="GO" id="GO:0000160">
    <property type="term" value="P:phosphorelay signal transduction system"/>
    <property type="evidence" value="ECO:0007669"/>
    <property type="project" value="InterPro"/>
</dbReference>
<dbReference type="InterPro" id="IPR052893">
    <property type="entry name" value="TCS_response_regulator"/>
</dbReference>
<dbReference type="AlphaFoldDB" id="A0A5C5YGK3"/>
<dbReference type="InterPro" id="IPR011006">
    <property type="entry name" value="CheY-like_superfamily"/>
</dbReference>
<evidence type="ECO:0000313" key="4">
    <source>
        <dbReference type="Proteomes" id="UP000318478"/>
    </source>
</evidence>
<dbReference type="CDD" id="cd17557">
    <property type="entry name" value="REC_Rcp-like"/>
    <property type="match status" value="1"/>
</dbReference>
<dbReference type="PANTHER" id="PTHR44520">
    <property type="entry name" value="RESPONSE REGULATOR RCP1-RELATED"/>
    <property type="match status" value="1"/>
</dbReference>